<dbReference type="Proteomes" id="UP000257109">
    <property type="component" value="Unassembled WGS sequence"/>
</dbReference>
<proteinExistence type="predicted"/>
<reference evidence="1" key="1">
    <citation type="submission" date="2018-05" db="EMBL/GenBank/DDBJ databases">
        <title>Draft genome of Mucuna pruriens seed.</title>
        <authorList>
            <person name="Nnadi N.E."/>
            <person name="Vos R."/>
            <person name="Hasami M.H."/>
            <person name="Devisetty U.K."/>
            <person name="Aguiy J.C."/>
        </authorList>
    </citation>
    <scope>NUCLEOTIDE SEQUENCE [LARGE SCALE GENOMIC DNA]</scope>
    <source>
        <strain evidence="1">JCA_2017</strain>
    </source>
</reference>
<comment type="caution">
    <text evidence="1">The sequence shown here is derived from an EMBL/GenBank/DDBJ whole genome shotgun (WGS) entry which is preliminary data.</text>
</comment>
<keyword evidence="2" id="KW-1185">Reference proteome</keyword>
<sequence length="126" mass="15050">MRRPSTLILIVISSRNMLTLIIVKVGRHSQHFSLSKGGVFRQRMFLLFFCFNHIGELYCNTKIHRWIPCLPWPCRYMLENKNQLWLDHQQKLSRSLTTFTIELLWLQLVLCVFKIQVPSLMVLFDN</sequence>
<feature type="non-terminal residue" evidence="1">
    <location>
        <position position="1"/>
    </location>
</feature>
<name>A0A371EPL2_MUCPR</name>
<evidence type="ECO:0000313" key="1">
    <source>
        <dbReference type="EMBL" id="RDX67849.1"/>
    </source>
</evidence>
<evidence type="ECO:0000313" key="2">
    <source>
        <dbReference type="Proteomes" id="UP000257109"/>
    </source>
</evidence>
<dbReference type="EMBL" id="QJKJ01012807">
    <property type="protein sequence ID" value="RDX67849.1"/>
    <property type="molecule type" value="Genomic_DNA"/>
</dbReference>
<accession>A0A371EPL2</accession>
<dbReference type="AlphaFoldDB" id="A0A371EPL2"/>
<gene>
    <name evidence="1" type="ORF">CR513_53228</name>
</gene>
<organism evidence="1 2">
    <name type="scientific">Mucuna pruriens</name>
    <name type="common">Velvet bean</name>
    <name type="synonym">Dolichos pruriens</name>
    <dbReference type="NCBI Taxonomy" id="157652"/>
    <lineage>
        <taxon>Eukaryota</taxon>
        <taxon>Viridiplantae</taxon>
        <taxon>Streptophyta</taxon>
        <taxon>Embryophyta</taxon>
        <taxon>Tracheophyta</taxon>
        <taxon>Spermatophyta</taxon>
        <taxon>Magnoliopsida</taxon>
        <taxon>eudicotyledons</taxon>
        <taxon>Gunneridae</taxon>
        <taxon>Pentapetalae</taxon>
        <taxon>rosids</taxon>
        <taxon>fabids</taxon>
        <taxon>Fabales</taxon>
        <taxon>Fabaceae</taxon>
        <taxon>Papilionoideae</taxon>
        <taxon>50 kb inversion clade</taxon>
        <taxon>NPAAA clade</taxon>
        <taxon>indigoferoid/millettioid clade</taxon>
        <taxon>Phaseoleae</taxon>
        <taxon>Mucuna</taxon>
    </lineage>
</organism>
<protein>
    <submittedName>
        <fullName evidence="1">Uncharacterized protein</fullName>
    </submittedName>
</protein>